<dbReference type="Proteomes" id="UP000054560">
    <property type="component" value="Unassembled WGS sequence"/>
</dbReference>
<sequence>MSDKQYQTAIHPWRRTSVCRGLYATARFESDTYDAIQTTKRAHMHTCARTCPIVNCEMSLLFTAISSSPTLSLAYAASMDATSMDAISMDATSMDAISMDAISMDATSTDAICDRDTVRRVEK</sequence>
<evidence type="ECO:0000313" key="2">
    <source>
        <dbReference type="Proteomes" id="UP000054560"/>
    </source>
</evidence>
<organism evidence="1 2">
    <name type="scientific">Sphaeroforma arctica JP610</name>
    <dbReference type="NCBI Taxonomy" id="667725"/>
    <lineage>
        <taxon>Eukaryota</taxon>
        <taxon>Ichthyosporea</taxon>
        <taxon>Ichthyophonida</taxon>
        <taxon>Sphaeroforma</taxon>
    </lineage>
</organism>
<evidence type="ECO:0000313" key="1">
    <source>
        <dbReference type="EMBL" id="KNC84939.1"/>
    </source>
</evidence>
<dbReference type="EMBL" id="KQ241730">
    <property type="protein sequence ID" value="KNC84939.1"/>
    <property type="molecule type" value="Genomic_DNA"/>
</dbReference>
<gene>
    <name evidence="1" type="ORF">SARC_02861</name>
</gene>
<accession>A0A0L0G7P1</accession>
<name>A0A0L0G7P1_9EUKA</name>
<dbReference type="RefSeq" id="XP_014158841.1">
    <property type="nucleotide sequence ID" value="XM_014303366.1"/>
</dbReference>
<keyword evidence="2" id="KW-1185">Reference proteome</keyword>
<proteinExistence type="predicted"/>
<protein>
    <submittedName>
        <fullName evidence="1">Uncharacterized protein</fullName>
    </submittedName>
</protein>
<dbReference type="GeneID" id="25903365"/>
<reference evidence="1 2" key="1">
    <citation type="submission" date="2011-02" db="EMBL/GenBank/DDBJ databases">
        <title>The Genome Sequence of Sphaeroforma arctica JP610.</title>
        <authorList>
            <consortium name="The Broad Institute Genome Sequencing Platform"/>
            <person name="Russ C."/>
            <person name="Cuomo C."/>
            <person name="Young S.K."/>
            <person name="Zeng Q."/>
            <person name="Gargeya S."/>
            <person name="Alvarado L."/>
            <person name="Berlin A."/>
            <person name="Chapman S.B."/>
            <person name="Chen Z."/>
            <person name="Freedman E."/>
            <person name="Gellesch M."/>
            <person name="Goldberg J."/>
            <person name="Griggs A."/>
            <person name="Gujja S."/>
            <person name="Heilman E."/>
            <person name="Heiman D."/>
            <person name="Howarth C."/>
            <person name="Mehta T."/>
            <person name="Neiman D."/>
            <person name="Pearson M."/>
            <person name="Roberts A."/>
            <person name="Saif S."/>
            <person name="Shea T."/>
            <person name="Shenoy N."/>
            <person name="Sisk P."/>
            <person name="Stolte C."/>
            <person name="Sykes S."/>
            <person name="White J."/>
            <person name="Yandava C."/>
            <person name="Burger G."/>
            <person name="Gray M.W."/>
            <person name="Holland P.W.H."/>
            <person name="King N."/>
            <person name="Lang F.B.F."/>
            <person name="Roger A.J."/>
            <person name="Ruiz-Trillo I."/>
            <person name="Haas B."/>
            <person name="Nusbaum C."/>
            <person name="Birren B."/>
        </authorList>
    </citation>
    <scope>NUCLEOTIDE SEQUENCE [LARGE SCALE GENOMIC DNA]</scope>
    <source>
        <strain evidence="1 2">JP610</strain>
    </source>
</reference>
<dbReference type="AlphaFoldDB" id="A0A0L0G7P1"/>